<feature type="domain" description="FAD-binding PCMH-type" evidence="2">
    <location>
        <begin position="1"/>
        <end position="227"/>
    </location>
</feature>
<dbReference type="PANTHER" id="PTHR42659">
    <property type="entry name" value="XANTHINE DEHYDROGENASE SUBUNIT C-RELATED"/>
    <property type="match status" value="1"/>
</dbReference>
<comment type="caution">
    <text evidence="3">The sequence shown here is derived from an EMBL/GenBank/DDBJ whole genome shotgun (WGS) entry which is preliminary data.</text>
</comment>
<dbReference type="EMBL" id="BAABHQ010000002">
    <property type="protein sequence ID" value="GAA4864252.1"/>
    <property type="molecule type" value="Genomic_DNA"/>
</dbReference>
<proteinExistence type="predicted"/>
<dbReference type="InterPro" id="IPR002346">
    <property type="entry name" value="Mopterin_DH_FAD-bd"/>
</dbReference>
<keyword evidence="4" id="KW-1185">Reference proteome</keyword>
<gene>
    <name evidence="3" type="ORF">GCM10023203_10100</name>
</gene>
<name>A0ABP9E001_9PSEU</name>
<dbReference type="InterPro" id="IPR036683">
    <property type="entry name" value="CO_DH_flav_C_dom_sf"/>
</dbReference>
<accession>A0ABP9E001</accession>
<dbReference type="Proteomes" id="UP001500457">
    <property type="component" value="Unassembled WGS sequence"/>
</dbReference>
<evidence type="ECO:0000313" key="4">
    <source>
        <dbReference type="Proteomes" id="UP001500457"/>
    </source>
</evidence>
<dbReference type="InterPro" id="IPR005107">
    <property type="entry name" value="CO_DH_flav_C"/>
</dbReference>
<dbReference type="InterPro" id="IPR016167">
    <property type="entry name" value="FAD-bd_PCMH_sub1"/>
</dbReference>
<dbReference type="SUPFAM" id="SSF55447">
    <property type="entry name" value="CO dehydrogenase flavoprotein C-terminal domain-like"/>
    <property type="match status" value="1"/>
</dbReference>
<sequence length="348" mass="36192">MRPFAYERPDDAAGAVATVTADPDAVFLAGGTNLVDHLRLGLATPGTLVDVTGLTSTEITDLPDGSLRVGAGVRNADLAADERVRTRYPALAQALLAGASGQLRNMATTGGNLLQRTRCVYFQDLTTPCNKRAPGSGCSALDGWARHHAVLGATHEPAGVACVATHPSDMAVALVALDAQVRVLGTDGERTVPIGDLHRLPGDDPSRDTVLAHGELITAVDLPPSPIAAHSTYRKVRDRASYAFALVSVAAALDVADDGTIRDARVALGGVAHRPWRATATEQSLVGAPATEDTFRAAARAELVDARPVESPRGGTAFKLPLVTATLLATLRDLTARTAATTTREDPA</sequence>
<evidence type="ECO:0000259" key="2">
    <source>
        <dbReference type="PROSITE" id="PS51387"/>
    </source>
</evidence>
<evidence type="ECO:0000313" key="3">
    <source>
        <dbReference type="EMBL" id="GAA4864252.1"/>
    </source>
</evidence>
<dbReference type="Gene3D" id="3.30.43.10">
    <property type="entry name" value="Uridine Diphospho-n-acetylenolpyruvylglucosamine Reductase, domain 2"/>
    <property type="match status" value="1"/>
</dbReference>
<dbReference type="SMART" id="SM01092">
    <property type="entry name" value="CO_deh_flav_C"/>
    <property type="match status" value="1"/>
</dbReference>
<dbReference type="Pfam" id="PF03450">
    <property type="entry name" value="CO_deh_flav_C"/>
    <property type="match status" value="1"/>
</dbReference>
<evidence type="ECO:0000256" key="1">
    <source>
        <dbReference type="ARBA" id="ARBA00023002"/>
    </source>
</evidence>
<dbReference type="Gene3D" id="3.30.390.50">
    <property type="entry name" value="CO dehydrogenase flavoprotein, C-terminal domain"/>
    <property type="match status" value="1"/>
</dbReference>
<dbReference type="RefSeq" id="WP_274229628.1">
    <property type="nucleotide sequence ID" value="NZ_BAABHQ010000002.1"/>
</dbReference>
<dbReference type="PROSITE" id="PS51387">
    <property type="entry name" value="FAD_PCMH"/>
    <property type="match status" value="1"/>
</dbReference>
<protein>
    <submittedName>
        <fullName evidence="3">Xanthine dehydrogenase family protein subunit M</fullName>
    </submittedName>
</protein>
<dbReference type="PANTHER" id="PTHR42659:SF1">
    <property type="entry name" value="OXIDOREDUCTASE"/>
    <property type="match status" value="1"/>
</dbReference>
<organism evidence="3 4">
    <name type="scientific">Actinomycetospora straminea</name>
    <dbReference type="NCBI Taxonomy" id="663607"/>
    <lineage>
        <taxon>Bacteria</taxon>
        <taxon>Bacillati</taxon>
        <taxon>Actinomycetota</taxon>
        <taxon>Actinomycetes</taxon>
        <taxon>Pseudonocardiales</taxon>
        <taxon>Pseudonocardiaceae</taxon>
        <taxon>Actinomycetospora</taxon>
    </lineage>
</organism>
<dbReference type="InterPro" id="IPR051312">
    <property type="entry name" value="Diverse_Substr_Oxidored"/>
</dbReference>
<dbReference type="Gene3D" id="3.30.465.10">
    <property type="match status" value="2"/>
</dbReference>
<dbReference type="InterPro" id="IPR016169">
    <property type="entry name" value="FAD-bd_PCMH_sub2"/>
</dbReference>
<reference evidence="4" key="1">
    <citation type="journal article" date="2019" name="Int. J. Syst. Evol. Microbiol.">
        <title>The Global Catalogue of Microorganisms (GCM) 10K type strain sequencing project: providing services to taxonomists for standard genome sequencing and annotation.</title>
        <authorList>
            <consortium name="The Broad Institute Genomics Platform"/>
            <consortium name="The Broad Institute Genome Sequencing Center for Infectious Disease"/>
            <person name="Wu L."/>
            <person name="Ma J."/>
        </authorList>
    </citation>
    <scope>NUCLEOTIDE SEQUENCE [LARGE SCALE GENOMIC DNA]</scope>
    <source>
        <strain evidence="4">JCM 17983</strain>
    </source>
</reference>
<dbReference type="Pfam" id="PF00941">
    <property type="entry name" value="FAD_binding_5"/>
    <property type="match status" value="1"/>
</dbReference>
<keyword evidence="1" id="KW-0560">Oxidoreductase</keyword>
<dbReference type="InterPro" id="IPR036318">
    <property type="entry name" value="FAD-bd_PCMH-like_sf"/>
</dbReference>
<dbReference type="SUPFAM" id="SSF56176">
    <property type="entry name" value="FAD-binding/transporter-associated domain-like"/>
    <property type="match status" value="1"/>
</dbReference>
<dbReference type="InterPro" id="IPR016166">
    <property type="entry name" value="FAD-bd_PCMH"/>
</dbReference>